<dbReference type="CDD" id="cd06171">
    <property type="entry name" value="Sigma70_r4"/>
    <property type="match status" value="1"/>
</dbReference>
<dbReference type="InterPro" id="IPR036388">
    <property type="entry name" value="WH-like_DNA-bd_sf"/>
</dbReference>
<dbReference type="Pfam" id="PF08281">
    <property type="entry name" value="Sigma70_r4_2"/>
    <property type="match status" value="1"/>
</dbReference>
<keyword evidence="2" id="KW-0805">Transcription regulation</keyword>
<dbReference type="Pfam" id="PF04542">
    <property type="entry name" value="Sigma70_r2"/>
    <property type="match status" value="1"/>
</dbReference>
<evidence type="ECO:0000256" key="3">
    <source>
        <dbReference type="ARBA" id="ARBA00023082"/>
    </source>
</evidence>
<name>A0A7Y9ZLD6_9ACTN</name>
<evidence type="ECO:0000259" key="6">
    <source>
        <dbReference type="Pfam" id="PF04542"/>
    </source>
</evidence>
<keyword evidence="5" id="KW-0804">Transcription</keyword>
<feature type="domain" description="RNA polymerase sigma factor 70 region 4 type 2" evidence="7">
    <location>
        <begin position="125"/>
        <end position="175"/>
    </location>
</feature>
<feature type="domain" description="RNA polymerase sigma-70 region 2" evidence="6">
    <location>
        <begin position="43"/>
        <end position="88"/>
    </location>
</feature>
<dbReference type="InterPro" id="IPR013249">
    <property type="entry name" value="RNA_pol_sigma70_r4_t2"/>
</dbReference>
<evidence type="ECO:0000313" key="9">
    <source>
        <dbReference type="Proteomes" id="UP000562045"/>
    </source>
</evidence>
<dbReference type="InterPro" id="IPR013324">
    <property type="entry name" value="RNA_pol_sigma_r3/r4-like"/>
</dbReference>
<dbReference type="SUPFAM" id="SSF88946">
    <property type="entry name" value="Sigma2 domain of RNA polymerase sigma factors"/>
    <property type="match status" value="1"/>
</dbReference>
<sequence length="188" mass="20685">MEDELITRARDGDPDAWRDLYESLTGRLLVWLESRPSGDVLTAPDDLVAETWLVAARSIADFEGDRDAFAGWLFGIARNHVRAARRRTLRRATAPVEPATLATVIPLRPPTEPGFAEEVSGADWTRRALLSLPAREREVLTCTEVAGLSNQQTAIALGMTPTAVRVARHRGLSRLRRTLPVAGLTAPR</sequence>
<evidence type="ECO:0000256" key="4">
    <source>
        <dbReference type="ARBA" id="ARBA00023125"/>
    </source>
</evidence>
<comment type="similarity">
    <text evidence="1">Belongs to the sigma-70 factor family. ECF subfamily.</text>
</comment>
<evidence type="ECO:0000256" key="2">
    <source>
        <dbReference type="ARBA" id="ARBA00023015"/>
    </source>
</evidence>
<dbReference type="GO" id="GO:0003677">
    <property type="term" value="F:DNA binding"/>
    <property type="evidence" value="ECO:0007669"/>
    <property type="project" value="UniProtKB-KW"/>
</dbReference>
<accession>A0A7Y9ZLD6</accession>
<dbReference type="GO" id="GO:0006352">
    <property type="term" value="P:DNA-templated transcription initiation"/>
    <property type="evidence" value="ECO:0007669"/>
    <property type="project" value="InterPro"/>
</dbReference>
<keyword evidence="4" id="KW-0238">DNA-binding</keyword>
<dbReference type="InterPro" id="IPR007627">
    <property type="entry name" value="RNA_pol_sigma70_r2"/>
</dbReference>
<dbReference type="InterPro" id="IPR039425">
    <property type="entry name" value="RNA_pol_sigma-70-like"/>
</dbReference>
<dbReference type="InterPro" id="IPR013325">
    <property type="entry name" value="RNA_pol_sigma_r2"/>
</dbReference>
<protein>
    <submittedName>
        <fullName evidence="8">RNA polymerase sigma-70 factor (ECF subfamily)</fullName>
    </submittedName>
</protein>
<organism evidence="8 9">
    <name type="scientific">Nocardioides aromaticivorans</name>
    <dbReference type="NCBI Taxonomy" id="200618"/>
    <lineage>
        <taxon>Bacteria</taxon>
        <taxon>Bacillati</taxon>
        <taxon>Actinomycetota</taxon>
        <taxon>Actinomycetes</taxon>
        <taxon>Propionibacteriales</taxon>
        <taxon>Nocardioidaceae</taxon>
        <taxon>Nocardioides</taxon>
    </lineage>
</organism>
<evidence type="ECO:0000256" key="1">
    <source>
        <dbReference type="ARBA" id="ARBA00010641"/>
    </source>
</evidence>
<dbReference type="PANTHER" id="PTHR43133">
    <property type="entry name" value="RNA POLYMERASE ECF-TYPE SIGMA FACTO"/>
    <property type="match status" value="1"/>
</dbReference>
<dbReference type="RefSeq" id="WP_179651601.1">
    <property type="nucleotide sequence ID" value="NZ_JACBZM010000001.1"/>
</dbReference>
<dbReference type="EMBL" id="JACBZM010000001">
    <property type="protein sequence ID" value="NYI47587.1"/>
    <property type="molecule type" value="Genomic_DNA"/>
</dbReference>
<dbReference type="NCBIfam" id="TIGR02937">
    <property type="entry name" value="sigma70-ECF"/>
    <property type="match status" value="1"/>
</dbReference>
<dbReference type="PANTHER" id="PTHR43133:SF58">
    <property type="entry name" value="ECF RNA POLYMERASE SIGMA FACTOR SIGD"/>
    <property type="match status" value="1"/>
</dbReference>
<gene>
    <name evidence="8" type="ORF">BJ993_004667</name>
</gene>
<reference evidence="8 9" key="1">
    <citation type="submission" date="2020-07" db="EMBL/GenBank/DDBJ databases">
        <title>Sequencing the genomes of 1000 actinobacteria strains.</title>
        <authorList>
            <person name="Klenk H.-P."/>
        </authorList>
    </citation>
    <scope>NUCLEOTIDE SEQUENCE [LARGE SCALE GENOMIC DNA]</scope>
    <source>
        <strain evidence="8 9">DSM 15131</strain>
    </source>
</reference>
<dbReference type="SUPFAM" id="SSF88659">
    <property type="entry name" value="Sigma3 and sigma4 domains of RNA polymerase sigma factors"/>
    <property type="match status" value="1"/>
</dbReference>
<dbReference type="AlphaFoldDB" id="A0A7Y9ZLD6"/>
<dbReference type="Gene3D" id="1.10.10.10">
    <property type="entry name" value="Winged helix-like DNA-binding domain superfamily/Winged helix DNA-binding domain"/>
    <property type="match status" value="1"/>
</dbReference>
<proteinExistence type="inferred from homology"/>
<evidence type="ECO:0000259" key="7">
    <source>
        <dbReference type="Pfam" id="PF08281"/>
    </source>
</evidence>
<keyword evidence="3" id="KW-0731">Sigma factor</keyword>
<evidence type="ECO:0000256" key="5">
    <source>
        <dbReference type="ARBA" id="ARBA00023163"/>
    </source>
</evidence>
<dbReference type="GO" id="GO:0016987">
    <property type="term" value="F:sigma factor activity"/>
    <property type="evidence" value="ECO:0007669"/>
    <property type="project" value="UniProtKB-KW"/>
</dbReference>
<dbReference type="Gene3D" id="1.10.1740.10">
    <property type="match status" value="1"/>
</dbReference>
<dbReference type="Proteomes" id="UP000562045">
    <property type="component" value="Unassembled WGS sequence"/>
</dbReference>
<comment type="caution">
    <text evidence="8">The sequence shown here is derived from an EMBL/GenBank/DDBJ whole genome shotgun (WGS) entry which is preliminary data.</text>
</comment>
<evidence type="ECO:0000313" key="8">
    <source>
        <dbReference type="EMBL" id="NYI47587.1"/>
    </source>
</evidence>
<dbReference type="InterPro" id="IPR014284">
    <property type="entry name" value="RNA_pol_sigma-70_dom"/>
</dbReference>